<keyword evidence="6" id="KW-0393">Immunoglobulin domain</keyword>
<keyword evidence="4" id="KW-1015">Disulfide bond</keyword>
<dbReference type="GO" id="GO:0050852">
    <property type="term" value="P:T cell receptor signaling pathway"/>
    <property type="evidence" value="ECO:0007669"/>
    <property type="project" value="TreeGrafter"/>
</dbReference>
<keyword evidence="7" id="KW-1133">Transmembrane helix</keyword>
<evidence type="ECO:0000256" key="3">
    <source>
        <dbReference type="ARBA" id="ARBA00023136"/>
    </source>
</evidence>
<dbReference type="InterPro" id="IPR003599">
    <property type="entry name" value="Ig_sub"/>
</dbReference>
<feature type="domain" description="Ig-like" evidence="9">
    <location>
        <begin position="27"/>
        <end position="137"/>
    </location>
</feature>
<dbReference type="InterPro" id="IPR013106">
    <property type="entry name" value="Ig_V-set"/>
</dbReference>
<comment type="subcellular location">
    <subcellularLocation>
        <location evidence="1">Membrane</location>
    </subcellularLocation>
</comment>
<dbReference type="GO" id="GO:0050863">
    <property type="term" value="P:regulation of T cell activation"/>
    <property type="evidence" value="ECO:0007669"/>
    <property type="project" value="UniProtKB-ARBA"/>
</dbReference>
<evidence type="ECO:0000256" key="8">
    <source>
        <dbReference type="SAM" id="SignalP"/>
    </source>
</evidence>
<dbReference type="Ensembl" id="ENSSAUT00010026303.1">
    <property type="protein sequence ID" value="ENSSAUP00010024901.1"/>
    <property type="gene ID" value="ENSSAUG00010010900.1"/>
</dbReference>
<evidence type="ECO:0000256" key="7">
    <source>
        <dbReference type="SAM" id="Phobius"/>
    </source>
</evidence>
<dbReference type="GeneTree" id="ENSGT01050000244843"/>
<evidence type="ECO:0000313" key="10">
    <source>
        <dbReference type="Ensembl" id="ENSSAUP00010024901.1"/>
    </source>
</evidence>
<evidence type="ECO:0000256" key="1">
    <source>
        <dbReference type="ARBA" id="ARBA00004370"/>
    </source>
</evidence>
<keyword evidence="5" id="KW-0325">Glycoprotein</keyword>
<evidence type="ECO:0000256" key="4">
    <source>
        <dbReference type="ARBA" id="ARBA00023157"/>
    </source>
</evidence>
<dbReference type="InParanoid" id="A0A671VJU8"/>
<dbReference type="GO" id="GO:1903037">
    <property type="term" value="P:regulation of leukocyte cell-cell adhesion"/>
    <property type="evidence" value="ECO:0007669"/>
    <property type="project" value="UniProtKB-ARBA"/>
</dbReference>
<dbReference type="PROSITE" id="PS50835">
    <property type="entry name" value="IG_LIKE"/>
    <property type="match status" value="1"/>
</dbReference>
<dbReference type="GO" id="GO:0001817">
    <property type="term" value="P:regulation of cytokine production"/>
    <property type="evidence" value="ECO:0007669"/>
    <property type="project" value="TreeGrafter"/>
</dbReference>
<evidence type="ECO:0000256" key="6">
    <source>
        <dbReference type="ARBA" id="ARBA00023319"/>
    </source>
</evidence>
<dbReference type="GO" id="GO:0005102">
    <property type="term" value="F:signaling receptor binding"/>
    <property type="evidence" value="ECO:0007669"/>
    <property type="project" value="TreeGrafter"/>
</dbReference>
<feature type="signal peptide" evidence="8">
    <location>
        <begin position="1"/>
        <end position="30"/>
    </location>
</feature>
<reference evidence="10" key="3">
    <citation type="submission" date="2025-09" db="UniProtKB">
        <authorList>
            <consortium name="Ensembl"/>
        </authorList>
    </citation>
    <scope>IDENTIFICATION</scope>
</reference>
<evidence type="ECO:0000259" key="9">
    <source>
        <dbReference type="PROSITE" id="PS50835"/>
    </source>
</evidence>
<sequence>MDLELNHSFSLSSVTLVVLLLIFSCRPAEGNFKVIGSPEPIVAALGDDIILPCHVEPQLDVTGLTVEWSKPDLKPDPNDRLRRVEYVHLYRDAREDLDMKIAEYVKRTELFADGLTRGNISLKITNVTFEDEGRYQCFIPKLKSHFKSSIIHLYVAPKSVTTETPLQTPGPTEETDVNGGGLSMRNRLITGVCVSVFLMILLVVGAIYVYWRHKRQKQEINKQPVTGALLEGSRC</sequence>
<dbReference type="InterPro" id="IPR007110">
    <property type="entry name" value="Ig-like_dom"/>
</dbReference>
<dbReference type="FunFam" id="2.60.40.10:FF:000142">
    <property type="entry name" value="V-set domain-containing T-cell activation inhibitor 1"/>
    <property type="match status" value="1"/>
</dbReference>
<dbReference type="Proteomes" id="UP000472265">
    <property type="component" value="Chromosome 10"/>
</dbReference>
<dbReference type="Gene3D" id="2.60.40.10">
    <property type="entry name" value="Immunoglobulins"/>
    <property type="match status" value="1"/>
</dbReference>
<evidence type="ECO:0000256" key="5">
    <source>
        <dbReference type="ARBA" id="ARBA00023180"/>
    </source>
</evidence>
<keyword evidence="11" id="KW-1185">Reference proteome</keyword>
<dbReference type="PANTHER" id="PTHR24100">
    <property type="entry name" value="BUTYROPHILIN"/>
    <property type="match status" value="1"/>
</dbReference>
<dbReference type="Pfam" id="PF07686">
    <property type="entry name" value="V-set"/>
    <property type="match status" value="1"/>
</dbReference>
<name>A0A671VJU8_SPAAU</name>
<dbReference type="SUPFAM" id="SSF48726">
    <property type="entry name" value="Immunoglobulin"/>
    <property type="match status" value="1"/>
</dbReference>
<gene>
    <name evidence="10" type="primary">LOC115590617</name>
</gene>
<keyword evidence="2 8" id="KW-0732">Signal</keyword>
<protein>
    <submittedName>
        <fullName evidence="10">Myelin-oligodendrocyte glycoprotein-like</fullName>
    </submittedName>
</protein>
<organism evidence="10 11">
    <name type="scientific">Sparus aurata</name>
    <name type="common">Gilthead sea bream</name>
    <dbReference type="NCBI Taxonomy" id="8175"/>
    <lineage>
        <taxon>Eukaryota</taxon>
        <taxon>Metazoa</taxon>
        <taxon>Chordata</taxon>
        <taxon>Craniata</taxon>
        <taxon>Vertebrata</taxon>
        <taxon>Euteleostomi</taxon>
        <taxon>Actinopterygii</taxon>
        <taxon>Neopterygii</taxon>
        <taxon>Teleostei</taxon>
        <taxon>Neoteleostei</taxon>
        <taxon>Acanthomorphata</taxon>
        <taxon>Eupercaria</taxon>
        <taxon>Spariformes</taxon>
        <taxon>Sparidae</taxon>
        <taxon>Sparus</taxon>
    </lineage>
</organism>
<dbReference type="InterPro" id="IPR036179">
    <property type="entry name" value="Ig-like_dom_sf"/>
</dbReference>
<keyword evidence="7" id="KW-0812">Transmembrane</keyword>
<evidence type="ECO:0000313" key="11">
    <source>
        <dbReference type="Proteomes" id="UP000472265"/>
    </source>
</evidence>
<dbReference type="AlphaFoldDB" id="A0A671VJU8"/>
<dbReference type="InterPro" id="IPR050504">
    <property type="entry name" value="IgSF_BTN/MOG"/>
</dbReference>
<dbReference type="SMART" id="SM00409">
    <property type="entry name" value="IG"/>
    <property type="match status" value="1"/>
</dbReference>
<evidence type="ECO:0000256" key="2">
    <source>
        <dbReference type="ARBA" id="ARBA00022729"/>
    </source>
</evidence>
<keyword evidence="3 7" id="KW-0472">Membrane</keyword>
<proteinExistence type="predicted"/>
<reference evidence="10" key="2">
    <citation type="submission" date="2025-08" db="UniProtKB">
        <authorList>
            <consortium name="Ensembl"/>
        </authorList>
    </citation>
    <scope>IDENTIFICATION</scope>
</reference>
<feature type="transmembrane region" description="Helical" evidence="7">
    <location>
        <begin position="188"/>
        <end position="211"/>
    </location>
</feature>
<dbReference type="GO" id="GO:0009897">
    <property type="term" value="C:external side of plasma membrane"/>
    <property type="evidence" value="ECO:0007669"/>
    <property type="project" value="TreeGrafter"/>
</dbReference>
<dbReference type="InterPro" id="IPR013783">
    <property type="entry name" value="Ig-like_fold"/>
</dbReference>
<accession>A0A671VJU8</accession>
<dbReference type="PANTHER" id="PTHR24100:SF151">
    <property type="entry name" value="ICOS LIGAND"/>
    <property type="match status" value="1"/>
</dbReference>
<reference evidence="10" key="1">
    <citation type="submission" date="2021-04" db="EMBL/GenBank/DDBJ databases">
        <authorList>
            <consortium name="Wellcome Sanger Institute Data Sharing"/>
        </authorList>
    </citation>
    <scope>NUCLEOTIDE SEQUENCE [LARGE SCALE GENOMIC DNA]</scope>
</reference>
<feature type="chain" id="PRO_5025400919" evidence="8">
    <location>
        <begin position="31"/>
        <end position="235"/>
    </location>
</feature>